<accession>A0A0L8KTQ7</accession>
<sequence>MYASTAGAAATRSCRLTQQRRPLCAVINDMDIDRFFALGPDASIQANDVFTDREQYIAAFHERLLAHCSRSWSTADLMDFQRPLRNVMAVVGEGGIGKSTMVRHLASLTVQGEPAALPGNRATATVDFANVSSLSFETVLLRVRAALGGLGKSWPAFDIALALYWERKHPGESVVTFLRRSSEAGEAMTSMRTSEQISSALDEFLGGFGMFSLGYQLAQMAGRKAARSAALRRIRRELPAFDLLIDERDPDRMLGYLPVLLGYDLEQIRQRTPTLAVCVLDTFEHVQMLPAERNGLEDLIVRMTYLMPNVFFIVASRRPLLWHDAVRSVGLMYGGHLRWPGLGETSGLGDQFQLDGFDEAAAERYLLDRLTRDGQPAIPEVIRRRIIASSGGSPHYLKLSAGLFEQIAARGEEPVVTLFGRPFPELLLRVMRDLSTEDRDLLRAAALLDAFDENLLAAVVPQARGRQIESFLRRRFIEREDEAWPPYRLHENLRKGVADCDGHTPDGWTTAERRRNLLRATAYLEDLVLSVWNPDDNSPVRPEELSRRSVSAFLLALHAAREHGVLPPGLGQMLYTLRELGHWQVMASLPECGEEAPPDLRRLTAVARLNGLAGLNADERYEQMKAAAGEPTRGAYSEYVRYELGNLAYFVGKIEDSERHFASIASDPSPIGAGAQYGLASNALRHSRFTHTVRMTAKPPFRSKVEQMRATNMLGRVELYNARFEQAADLFEAALAQAREVDAPLWAARTSRSLALACVWFDPGRALALLLQARELNNTLGEMVGLAQCHTAAALAHALRGEWQEVDSDLDRARCGFEAVGAEFELGPVPPIDILLRVAQGRTAEALAETRRLTDAERAGRRLAPPAWAAVSALWVDRPDWFDFDTIDWIEPATARDRWLAPLTRLLGTLRA</sequence>
<dbReference type="SUPFAM" id="SSF52540">
    <property type="entry name" value="P-loop containing nucleoside triphosphate hydrolases"/>
    <property type="match status" value="1"/>
</dbReference>
<dbReference type="PATRIC" id="fig|67356.5.peg.7943"/>
<dbReference type="SUPFAM" id="SSF48452">
    <property type="entry name" value="TPR-like"/>
    <property type="match status" value="1"/>
</dbReference>
<evidence type="ECO:0000313" key="2">
    <source>
        <dbReference type="Proteomes" id="UP000037251"/>
    </source>
</evidence>
<dbReference type="Gene3D" id="1.25.40.10">
    <property type="entry name" value="Tetratricopeptide repeat domain"/>
    <property type="match status" value="1"/>
</dbReference>
<evidence type="ECO:0000313" key="1">
    <source>
        <dbReference type="EMBL" id="KOG29336.1"/>
    </source>
</evidence>
<keyword evidence="2" id="KW-1185">Reference proteome</keyword>
<dbReference type="AlphaFoldDB" id="A0A0L8KTQ7"/>
<reference evidence="2" key="1">
    <citation type="submission" date="2015-07" db="EMBL/GenBank/DDBJ databases">
        <authorList>
            <person name="Ju K.-S."/>
            <person name="Doroghazi J.R."/>
            <person name="Metcalf W.W."/>
        </authorList>
    </citation>
    <scope>NUCLEOTIDE SEQUENCE [LARGE SCALE GENOMIC DNA]</scope>
    <source>
        <strain evidence="2">NRRL 2290</strain>
    </source>
</reference>
<name>A0A0L8KTQ7_9ACTN</name>
<comment type="caution">
    <text evidence="1">The sequence shown here is derived from an EMBL/GenBank/DDBJ whole genome shotgun (WGS) entry which is preliminary data.</text>
</comment>
<dbReference type="Proteomes" id="UP000037251">
    <property type="component" value="Unassembled WGS sequence"/>
</dbReference>
<dbReference type="STRING" id="67356.AQJ84_04345"/>
<proteinExistence type="predicted"/>
<dbReference type="EMBL" id="LGUS01000222">
    <property type="protein sequence ID" value="KOG29336.1"/>
    <property type="molecule type" value="Genomic_DNA"/>
</dbReference>
<dbReference type="InterPro" id="IPR011990">
    <property type="entry name" value="TPR-like_helical_dom_sf"/>
</dbReference>
<organism evidence="1 2">
    <name type="scientific">Streptomyces resistomycificus</name>
    <dbReference type="NCBI Taxonomy" id="67356"/>
    <lineage>
        <taxon>Bacteria</taxon>
        <taxon>Bacillati</taxon>
        <taxon>Actinomycetota</taxon>
        <taxon>Actinomycetes</taxon>
        <taxon>Kitasatosporales</taxon>
        <taxon>Streptomycetaceae</taxon>
        <taxon>Streptomyces</taxon>
        <taxon>Streptomyces aurantiacus group</taxon>
    </lineage>
</organism>
<dbReference type="eggNOG" id="COG1672">
    <property type="taxonomic scope" value="Bacteria"/>
</dbReference>
<dbReference type="InterPro" id="IPR027417">
    <property type="entry name" value="P-loop_NTPase"/>
</dbReference>
<protein>
    <submittedName>
        <fullName evidence="1">Uncharacterized protein</fullName>
    </submittedName>
</protein>
<gene>
    <name evidence="1" type="ORF">ADK37_37140</name>
</gene>